<evidence type="ECO:0000256" key="5">
    <source>
        <dbReference type="ARBA" id="ARBA00022801"/>
    </source>
</evidence>
<dbReference type="InterPro" id="IPR026392">
    <property type="entry name" value="Exo/Archaeosortase_dom"/>
</dbReference>
<keyword evidence="6 8" id="KW-1133">Transmembrane helix</keyword>
<gene>
    <name evidence="9" type="ORF">ENU20_03610</name>
</gene>
<keyword evidence="7 8" id="KW-0472">Membrane</keyword>
<evidence type="ECO:0000256" key="8">
    <source>
        <dbReference type="SAM" id="Phobius"/>
    </source>
</evidence>
<feature type="transmembrane region" description="Helical" evidence="8">
    <location>
        <begin position="241"/>
        <end position="268"/>
    </location>
</feature>
<dbReference type="GO" id="GO:0008233">
    <property type="term" value="F:peptidase activity"/>
    <property type="evidence" value="ECO:0007669"/>
    <property type="project" value="UniProtKB-KW"/>
</dbReference>
<name>A0A7C4NLW7_STAMA</name>
<organism evidence="9">
    <name type="scientific">Staphylothermus marinus</name>
    <dbReference type="NCBI Taxonomy" id="2280"/>
    <lineage>
        <taxon>Archaea</taxon>
        <taxon>Thermoproteota</taxon>
        <taxon>Thermoprotei</taxon>
        <taxon>Desulfurococcales</taxon>
        <taxon>Desulfurococcaceae</taxon>
        <taxon>Staphylothermus</taxon>
    </lineage>
</organism>
<dbReference type="GO" id="GO:0006508">
    <property type="term" value="P:proteolysis"/>
    <property type="evidence" value="ECO:0007669"/>
    <property type="project" value="UniProtKB-KW"/>
</dbReference>
<proteinExistence type="predicted"/>
<feature type="transmembrane region" description="Helical" evidence="8">
    <location>
        <begin position="206"/>
        <end position="229"/>
    </location>
</feature>
<sequence length="587" mass="67304">MKTKLFRRVNGINRVFIEYPIFVFNTLLLSFLLKDVFKVWINYASLEMYSYLMVTPFVILILYIVVLKEIELNQTLFKYIYSVVLFSLGLLLIYASIGRGLFKSFPEIINDQILILGALLLLHSIAIYFGKENNVFKILLLTTAILIMIPPPSTLMFRISVFLTDLLLSLSIPTSRLLGLDIHIKESSIYKTVSIGRDGQTIDFNIAPICSGIIGLTSVLALSPILILIGLKGSRGLRRRLFAGVVGVLLFAVLMFFTNVLRLVLVFYFSSKYGVEIGYRIFHQTPEIVLAIPITFLVVKIIDVINGGFKINLVLNKVSIIRSRFVNDIDIKDIIALTTPLILLTLAAIPLGSLAFASTNPSHYIYTGTYDGPVYLFNTKSGELEEYVPTNHNGINIRYFGRLREFEEAAGETNRIHYYRGYYGIYKTLDVYVEFADKPSDIHVWELCLPVNEINITYWTTLDIIDPDEDIVFNVREIHYVWGRVNGLLIYWRDKVYSDNGLQYYRVTVMVNSYSNPIEPYDRELVYKLAEQLVLKNIQASFVKHARSIINFDYYVKIYIPIISCLVLTYTILSLRKIEILIRIKNS</sequence>
<feature type="transmembrane region" description="Helical" evidence="8">
    <location>
        <begin position="288"/>
        <end position="313"/>
    </location>
</feature>
<keyword evidence="2" id="KW-1003">Cell membrane</keyword>
<dbReference type="EMBL" id="DTBP01000023">
    <property type="protein sequence ID" value="HGQ74145.1"/>
    <property type="molecule type" value="Genomic_DNA"/>
</dbReference>
<evidence type="ECO:0000256" key="4">
    <source>
        <dbReference type="ARBA" id="ARBA00022692"/>
    </source>
</evidence>
<keyword evidence="5" id="KW-0378">Hydrolase</keyword>
<evidence type="ECO:0000313" key="9">
    <source>
        <dbReference type="EMBL" id="HGQ74145.1"/>
    </source>
</evidence>
<feature type="transmembrane region" description="Helical" evidence="8">
    <location>
        <begin position="48"/>
        <end position="67"/>
    </location>
</feature>
<evidence type="ECO:0000256" key="7">
    <source>
        <dbReference type="ARBA" id="ARBA00023136"/>
    </source>
</evidence>
<comment type="caution">
    <text evidence="9">The sequence shown here is derived from an EMBL/GenBank/DDBJ whole genome shotgun (WGS) entry which is preliminary data.</text>
</comment>
<feature type="transmembrane region" description="Helical" evidence="8">
    <location>
        <begin position="109"/>
        <end position="129"/>
    </location>
</feature>
<feature type="transmembrane region" description="Helical" evidence="8">
    <location>
        <begin position="554"/>
        <end position="575"/>
    </location>
</feature>
<dbReference type="InterPro" id="IPR019127">
    <property type="entry name" value="Exosortase"/>
</dbReference>
<evidence type="ECO:0000256" key="6">
    <source>
        <dbReference type="ARBA" id="ARBA00022989"/>
    </source>
</evidence>
<feature type="transmembrane region" description="Helical" evidence="8">
    <location>
        <begin position="12"/>
        <end position="33"/>
    </location>
</feature>
<dbReference type="Pfam" id="PF09721">
    <property type="entry name" value="Exosortase_EpsH"/>
    <property type="match status" value="1"/>
</dbReference>
<dbReference type="NCBIfam" id="TIGR04178">
    <property type="entry name" value="exo_archaeo"/>
    <property type="match status" value="1"/>
</dbReference>
<evidence type="ECO:0000256" key="1">
    <source>
        <dbReference type="ARBA" id="ARBA00004651"/>
    </source>
</evidence>
<feature type="transmembrane region" description="Helical" evidence="8">
    <location>
        <begin position="334"/>
        <end position="357"/>
    </location>
</feature>
<dbReference type="AlphaFoldDB" id="A0A7C4NLW7"/>
<comment type="subcellular location">
    <subcellularLocation>
        <location evidence="1">Cell membrane</location>
        <topology evidence="1">Multi-pass membrane protein</topology>
    </subcellularLocation>
</comment>
<evidence type="ECO:0000256" key="3">
    <source>
        <dbReference type="ARBA" id="ARBA00022670"/>
    </source>
</evidence>
<reference evidence="9" key="1">
    <citation type="journal article" date="2020" name="mSystems">
        <title>Genome- and Community-Level Interaction Insights into Carbon Utilization and Element Cycling Functions of Hydrothermarchaeota in Hydrothermal Sediment.</title>
        <authorList>
            <person name="Zhou Z."/>
            <person name="Liu Y."/>
            <person name="Xu W."/>
            <person name="Pan J."/>
            <person name="Luo Z.H."/>
            <person name="Li M."/>
        </authorList>
    </citation>
    <scope>NUCLEOTIDE SEQUENCE [LARGE SCALE GENOMIC DNA]</scope>
    <source>
        <strain evidence="9">SpSt-648</strain>
    </source>
</reference>
<protein>
    <submittedName>
        <fullName evidence="9">Exosortase/archaeosortase family protein</fullName>
    </submittedName>
</protein>
<dbReference type="GO" id="GO:0005886">
    <property type="term" value="C:plasma membrane"/>
    <property type="evidence" value="ECO:0007669"/>
    <property type="project" value="UniProtKB-SubCell"/>
</dbReference>
<keyword evidence="4 8" id="KW-0812">Transmembrane</keyword>
<accession>A0A7C4NLW7</accession>
<evidence type="ECO:0000256" key="2">
    <source>
        <dbReference type="ARBA" id="ARBA00022475"/>
    </source>
</evidence>
<keyword evidence="3" id="KW-0645">Protease</keyword>
<feature type="transmembrane region" description="Helical" evidence="8">
    <location>
        <begin position="79"/>
        <end position="97"/>
    </location>
</feature>
<feature type="transmembrane region" description="Helical" evidence="8">
    <location>
        <begin position="138"/>
        <end position="161"/>
    </location>
</feature>